<dbReference type="RefSeq" id="WP_251967827.1">
    <property type="nucleotide sequence ID" value="NZ_CP146284.1"/>
</dbReference>
<dbReference type="Gene3D" id="3.40.50.150">
    <property type="entry name" value="Vaccinia Virus protein VP39"/>
    <property type="match status" value="1"/>
</dbReference>
<dbReference type="SUPFAM" id="SSF53335">
    <property type="entry name" value="S-adenosyl-L-methionine-dependent methyltransferases"/>
    <property type="match status" value="1"/>
</dbReference>
<evidence type="ECO:0008006" key="3">
    <source>
        <dbReference type="Google" id="ProtNLM"/>
    </source>
</evidence>
<evidence type="ECO:0000313" key="1">
    <source>
        <dbReference type="EMBL" id="WWV65551.1"/>
    </source>
</evidence>
<proteinExistence type="predicted"/>
<reference evidence="1 2" key="1">
    <citation type="submission" date="2024-02" db="EMBL/GenBank/DDBJ databases">
        <title>Whole genome sequencing of Parabacteroides sp. AD58.</title>
        <authorList>
            <person name="Chaplin A.V."/>
            <person name="Pikina A.P."/>
            <person name="Sokolova S.R."/>
            <person name="Korostin D.O."/>
            <person name="Efimov B.A."/>
        </authorList>
    </citation>
    <scope>NUCLEOTIDE SEQUENCE [LARGE SCALE GENOMIC DNA]</scope>
    <source>
        <strain evidence="1 2">AD58</strain>
    </source>
</reference>
<dbReference type="InterPro" id="IPR029063">
    <property type="entry name" value="SAM-dependent_MTases_sf"/>
</dbReference>
<evidence type="ECO:0000313" key="2">
    <source>
        <dbReference type="Proteomes" id="UP001320603"/>
    </source>
</evidence>
<organism evidence="1 2">
    <name type="scientific">Parabacteroides absconsus</name>
    <dbReference type="NCBI Taxonomy" id="2951805"/>
    <lineage>
        <taxon>Bacteria</taxon>
        <taxon>Pseudomonadati</taxon>
        <taxon>Bacteroidota</taxon>
        <taxon>Bacteroidia</taxon>
        <taxon>Bacteroidales</taxon>
        <taxon>Tannerellaceae</taxon>
        <taxon>Parabacteroides</taxon>
    </lineage>
</organism>
<sequence length="811" mass="94849">MAYDIHLQEEELKNKVAHDYFAEFDSTQIIGKIDFCIAMPHDSAALFETEYLLWAEAKAGTKKDIYESFVQLILTIGKARTFDHYQPPFFLGAFDAEKIAFLPYENVSEVFYQNDFNWNVTPSNHDSKEFRQLYNMVKETIEKNLLFYHFKDNNKELRAFIRANFKKNIKRVTKKRINLSNLTHIYQHWCKLVKPSINISWDTAKASGILDADFFLADVLSKDNLTLKDKLFVLLKNNRYILDRKINDAGLTEQQIAEFMDGGVAHTQFWNHYVRPPKKEYWESIVTRRDRLVPQDVRERKGSYFTPQQWVELSQEYLAAELGEDWQDEYYIWDCAAGTGNLLNGLSNKYNIWASTLDQADVDVMHDRIENGANLLHNHVFQFDFLNDPFTKLPQPLQDIINDEEKRKKLVIYINPPYAEASDTKTLKGGKGKNAVEQSMVNKKYKSLLGQGNAELFVQFFTRIYLEIPSVVLAEFSKLKILQGPHFADFRKFFRAKLGQFFVIPANTFDNVKGQFPIGFMVWDTKIKIPFISAEADVYNRKGDFITKKTYQAYDLALYMNEWIKPFRGKKDATNIIGKFPFKGNDFQNQNMVQIVHQNMIYNKEAGQFYINYDNVGLAAVYFAVRKSIEATWLNDRDQFLYPNDGWQTDNEFQADCLAYTLFNNNIQSEFGINHWIPFTEQEVNAKEKFQSNFMSNYIQGKCSKKEHTQIELFDQTKNEITPLVFSEEAQEVMDAGRELWRYYHAQPDANPNAALYDIRLYFQGKNEKGKMNNSSNDARYTQLIATLRENLKTLAQKIEPKVYEYGFLKK</sequence>
<dbReference type="Proteomes" id="UP001320603">
    <property type="component" value="Chromosome"/>
</dbReference>
<gene>
    <name evidence="1" type="ORF">NEE14_011140</name>
</gene>
<keyword evidence="2" id="KW-1185">Reference proteome</keyword>
<dbReference type="InterPro" id="IPR002052">
    <property type="entry name" value="DNA_methylase_N6_adenine_CS"/>
</dbReference>
<dbReference type="EMBL" id="CP146284">
    <property type="protein sequence ID" value="WWV65551.1"/>
    <property type="molecule type" value="Genomic_DNA"/>
</dbReference>
<protein>
    <recommendedName>
        <fullName evidence="3">Site-specific DNA-methyltransferase (adenine-specific)</fullName>
    </recommendedName>
</protein>
<accession>A0ABZ2IJ66</accession>
<name>A0ABZ2IJ66_9BACT</name>
<dbReference type="PROSITE" id="PS00092">
    <property type="entry name" value="N6_MTASE"/>
    <property type="match status" value="1"/>
</dbReference>